<feature type="transmembrane region" description="Helical" evidence="1">
    <location>
        <begin position="285"/>
        <end position="305"/>
    </location>
</feature>
<proteinExistence type="predicted"/>
<name>A0AAE3YWQ1_9ACTN</name>
<evidence type="ECO:0000313" key="3">
    <source>
        <dbReference type="Proteomes" id="UP001183643"/>
    </source>
</evidence>
<evidence type="ECO:0000256" key="1">
    <source>
        <dbReference type="SAM" id="Phobius"/>
    </source>
</evidence>
<gene>
    <name evidence="2" type="ORF">J2S41_006447</name>
</gene>
<accession>A0AAE3YWQ1</accession>
<evidence type="ECO:0008006" key="4">
    <source>
        <dbReference type="Google" id="ProtNLM"/>
    </source>
</evidence>
<keyword evidence="1" id="KW-0472">Membrane</keyword>
<keyword evidence="1" id="KW-0812">Transmembrane</keyword>
<sequence length="346" mass="35219">MSAFWMAIGVLAGTVAVLAGLAAFQTRRSVPSAAPRVAPVRGGLFAAEASLPAAFRFEGASGRFTPMDAGQPLPRAAWDASSLPAMSSLPAVSGLRSAFVGRASVRDEVRVTQPIETAFPATDVPVSSAVPVSPGVPVARPGWRGAVSLPRTRRGRRLLVVGVAGVSALGGLVAAGPVGMLVAVYCRLAVRGLLRRDAARAELLARNRTLDMLCTLAADLRAGLPHTDPPALPDPRIGRLTTAAWLLAERTGAPLADLVERIESDTRVMARGQAAAAAEAAGARVTAWLLAGLPIGGLALGAFMGVNPLDVLLHTPIGAACAVGAVVLQSAGLAWANRLASPGGTS</sequence>
<organism evidence="2 3">
    <name type="scientific">Catenuloplanes atrovinosus</name>
    <dbReference type="NCBI Taxonomy" id="137266"/>
    <lineage>
        <taxon>Bacteria</taxon>
        <taxon>Bacillati</taxon>
        <taxon>Actinomycetota</taxon>
        <taxon>Actinomycetes</taxon>
        <taxon>Micromonosporales</taxon>
        <taxon>Micromonosporaceae</taxon>
        <taxon>Catenuloplanes</taxon>
    </lineage>
</organism>
<evidence type="ECO:0000313" key="2">
    <source>
        <dbReference type="EMBL" id="MDR7279669.1"/>
    </source>
</evidence>
<dbReference type="PANTHER" id="PTHR35007">
    <property type="entry name" value="INTEGRAL MEMBRANE PROTEIN-RELATED"/>
    <property type="match status" value="1"/>
</dbReference>
<feature type="transmembrane region" description="Helical" evidence="1">
    <location>
        <begin position="158"/>
        <end position="186"/>
    </location>
</feature>
<dbReference type="Proteomes" id="UP001183643">
    <property type="component" value="Unassembled WGS sequence"/>
</dbReference>
<protein>
    <recommendedName>
        <fullName evidence="4">Tight adherence protein B</fullName>
    </recommendedName>
</protein>
<dbReference type="RefSeq" id="WP_310373618.1">
    <property type="nucleotide sequence ID" value="NZ_JAVDYB010000001.1"/>
</dbReference>
<dbReference type="PANTHER" id="PTHR35007:SF4">
    <property type="entry name" value="CONSERVED TRANSMEMBRANE PROTEIN-RELATED"/>
    <property type="match status" value="1"/>
</dbReference>
<dbReference type="AlphaFoldDB" id="A0AAE3YWQ1"/>
<feature type="transmembrane region" description="Helical" evidence="1">
    <location>
        <begin position="317"/>
        <end position="336"/>
    </location>
</feature>
<comment type="caution">
    <text evidence="2">The sequence shown here is derived from an EMBL/GenBank/DDBJ whole genome shotgun (WGS) entry which is preliminary data.</text>
</comment>
<reference evidence="2" key="1">
    <citation type="submission" date="2023-07" db="EMBL/GenBank/DDBJ databases">
        <title>Sequencing the genomes of 1000 actinobacteria strains.</title>
        <authorList>
            <person name="Klenk H.-P."/>
        </authorList>
    </citation>
    <scope>NUCLEOTIDE SEQUENCE</scope>
    <source>
        <strain evidence="2">DSM 44707</strain>
    </source>
</reference>
<keyword evidence="3" id="KW-1185">Reference proteome</keyword>
<dbReference type="EMBL" id="JAVDYB010000001">
    <property type="protein sequence ID" value="MDR7279669.1"/>
    <property type="molecule type" value="Genomic_DNA"/>
</dbReference>
<keyword evidence="1" id="KW-1133">Transmembrane helix</keyword>